<dbReference type="PANTHER" id="PTHR12039">
    <property type="entry name" value="NICOTINAMIDE MONONUCLEOTIDE ADENYLYLTRANSFERASE"/>
    <property type="match status" value="1"/>
</dbReference>
<accession>A0A095BU17</accession>
<dbReference type="EMBL" id="KL250499">
    <property type="protein sequence ID" value="KGB32328.1"/>
    <property type="molecule type" value="Genomic_DNA"/>
</dbReference>
<organism evidence="1">
    <name type="scientific">Schistosoma haematobium</name>
    <name type="common">Blood fluke</name>
    <dbReference type="NCBI Taxonomy" id="6185"/>
    <lineage>
        <taxon>Eukaryota</taxon>
        <taxon>Metazoa</taxon>
        <taxon>Spiralia</taxon>
        <taxon>Lophotrochozoa</taxon>
        <taxon>Platyhelminthes</taxon>
        <taxon>Trematoda</taxon>
        <taxon>Digenea</taxon>
        <taxon>Strigeidida</taxon>
        <taxon>Schistosomatoidea</taxon>
        <taxon>Schistosomatidae</taxon>
        <taxon>Schistosoma</taxon>
    </lineage>
</organism>
<dbReference type="GO" id="GO:0000309">
    <property type="term" value="F:nicotinamide-nucleotide adenylyltransferase activity"/>
    <property type="evidence" value="ECO:0007669"/>
    <property type="project" value="TreeGrafter"/>
</dbReference>
<protein>
    <submittedName>
        <fullName evidence="1">Nicotinamide mononucleotide adenylyltransferase 1</fullName>
    </submittedName>
</protein>
<keyword evidence="1" id="KW-0548">Nucleotidyltransferase</keyword>
<evidence type="ECO:0000313" key="1">
    <source>
        <dbReference type="EMBL" id="KGB32328.1"/>
    </source>
</evidence>
<keyword evidence="1" id="KW-0808">Transferase</keyword>
<gene>
    <name evidence="1" type="ORF">MS3_00455</name>
</gene>
<dbReference type="STRING" id="6185.A0A095BU17"/>
<dbReference type="InterPro" id="IPR014729">
    <property type="entry name" value="Rossmann-like_a/b/a_fold"/>
</dbReference>
<name>A0A095BU17_SCHHA</name>
<dbReference type="AlphaFoldDB" id="A0A095BU17"/>
<dbReference type="GO" id="GO:0004515">
    <property type="term" value="F:nicotinate-nucleotide adenylyltransferase activity"/>
    <property type="evidence" value="ECO:0007669"/>
    <property type="project" value="TreeGrafter"/>
</dbReference>
<dbReference type="PANTHER" id="PTHR12039:SF0">
    <property type="entry name" value="NICOTINAMIDE-NUCLEOTIDE ADENYLYLTRANSFERASE"/>
    <property type="match status" value="1"/>
</dbReference>
<proteinExistence type="predicted"/>
<dbReference type="SUPFAM" id="SSF52374">
    <property type="entry name" value="Nucleotidylyl transferase"/>
    <property type="match status" value="1"/>
</dbReference>
<sequence>MCNKQLRIKPVFLLSCGSFNPVTVMHMRMMELARDKIENMHLSTKESHHVLSEENNQFTQKEYSDDHPINYDHQTVVVGGIFSPVSNLYEKKGLLPASIRVELTRLACISASDWLAVSNWECSQSSWLRTRMVLDHIYSVLNNTYSKLSNNDETEIDSVPRKKTCFAPSNFYREFRMLKMRLYMCETFATDGLINEHNEQTKLSSLEGMATDLWLKSCFHLDSLIDISNIKCSENQVHDTNDDHFNSNLFTSLSSVDRSCYCRKNNTANVLLSKPCVKLVCGADLLESFKTPNLWSAEDIETIVRDYGIICISRPSYEPLKIINESNILGKYKDNISLVIDNCQNSLSSTFVRHALSNGKSVRYLVPDRTLEYIYTHKLYDAKKRCVNLLESKTRTEVQH</sequence>
<dbReference type="GO" id="GO:0009435">
    <property type="term" value="P:NAD+ biosynthetic process"/>
    <property type="evidence" value="ECO:0007669"/>
    <property type="project" value="TreeGrafter"/>
</dbReference>
<reference evidence="1" key="1">
    <citation type="journal article" date="2012" name="Nat. Genet.">
        <title>Whole-genome sequence of Schistosoma haematobium.</title>
        <authorList>
            <person name="Young N.D."/>
            <person name="Jex A.R."/>
            <person name="Li B."/>
            <person name="Liu S."/>
            <person name="Yang L."/>
            <person name="Xiong Z."/>
            <person name="Li Y."/>
            <person name="Cantacessi C."/>
            <person name="Hall R.S."/>
            <person name="Xu X."/>
            <person name="Chen F."/>
            <person name="Wu X."/>
            <person name="Zerlotini A."/>
            <person name="Oliveira G."/>
            <person name="Hofmann A."/>
            <person name="Zhang G."/>
            <person name="Fang X."/>
            <person name="Kang Y."/>
            <person name="Campbell B.E."/>
            <person name="Loukas A."/>
            <person name="Ranganathan S."/>
            <person name="Rollinson D."/>
            <person name="Rinaldi G."/>
            <person name="Brindley P.J."/>
            <person name="Yang H."/>
            <person name="Wang J."/>
            <person name="Wang J."/>
            <person name="Gasser R.B."/>
        </authorList>
    </citation>
    <scope>NUCLEOTIDE SEQUENCE [LARGE SCALE GENOMIC DNA]</scope>
</reference>
<dbReference type="Gene3D" id="3.40.50.620">
    <property type="entry name" value="HUPs"/>
    <property type="match status" value="1"/>
</dbReference>
<dbReference type="InterPro" id="IPR051182">
    <property type="entry name" value="Euk_NMN_adenylyltrnsfrase"/>
</dbReference>